<evidence type="ECO:0000313" key="2">
    <source>
        <dbReference type="Proteomes" id="UP000824533"/>
    </source>
</evidence>
<reference evidence="1 2" key="1">
    <citation type="journal article" date="2021" name="Front. Genet.">
        <title>Chromosome-Level Genome Assembly Reveals Significant Gene Expansion in the Toll and IMD Signaling Pathways of Dendrolimus kikuchii.</title>
        <authorList>
            <person name="Zhou J."/>
            <person name="Wu P."/>
            <person name="Xiong Z."/>
            <person name="Liu N."/>
            <person name="Zhao N."/>
            <person name="Ji M."/>
            <person name="Qiu Y."/>
            <person name="Yang B."/>
        </authorList>
    </citation>
    <scope>NUCLEOTIDE SEQUENCE [LARGE SCALE GENOMIC DNA]</scope>
    <source>
        <strain evidence="1">Ann1</strain>
    </source>
</reference>
<comment type="caution">
    <text evidence="1">The sequence shown here is derived from an EMBL/GenBank/DDBJ whole genome shotgun (WGS) entry which is preliminary data.</text>
</comment>
<sequence length="502" mass="57785">MCAPVFASSLLSLISPWAPSRAARYPPSQLRWPPLPPRPPPPPRRHSDPTSKSTPALNHQPKLRRHSDIRNPKSKLDLRQELQNLNLNNNEVDKWLGTRFDEKDEFDYEVRFAHDIPLQRSISLDGGIDIFNYLQTLDSEWSASTDEGSVWTLDSDRGLVFEQYRSFEDIPASQVKVKSRRVSEYDNAPLGRNLALNVLKDSYKCLDVESGSVSPQIKKLRRCFTFTDFSEDFKEAGKSVEDLENQDAKRNDNEDKEVFLPKGMRQRSFSVKNSLENLKDKYARKNSGQIDMDYLEVRFPVYRSISVESKSQEREEALMTRQRRVGVYMHSYGIKKEVNLRKEVLIKRNLKECKSCENIALQKGNESQLKSAEMKCMSTTPVQIRSSYNLNVGSDKSSSLKLKRTFSYVGPTENNRVLPAIVISNTEEVDSIDSVAKTENKIPTNTSNLVELSRSCDCRICTDVEVDRVYFFVKFCFLTRDLHVYVYEKIFCIKLLPFPLVL</sequence>
<name>A0ACC1CNJ7_9NEOP</name>
<organism evidence="1 2">
    <name type="scientific">Dendrolimus kikuchii</name>
    <dbReference type="NCBI Taxonomy" id="765133"/>
    <lineage>
        <taxon>Eukaryota</taxon>
        <taxon>Metazoa</taxon>
        <taxon>Ecdysozoa</taxon>
        <taxon>Arthropoda</taxon>
        <taxon>Hexapoda</taxon>
        <taxon>Insecta</taxon>
        <taxon>Pterygota</taxon>
        <taxon>Neoptera</taxon>
        <taxon>Endopterygota</taxon>
        <taxon>Lepidoptera</taxon>
        <taxon>Glossata</taxon>
        <taxon>Ditrysia</taxon>
        <taxon>Bombycoidea</taxon>
        <taxon>Lasiocampidae</taxon>
        <taxon>Dendrolimus</taxon>
    </lineage>
</organism>
<gene>
    <name evidence="1" type="ORF">K1T71_011289</name>
</gene>
<accession>A0ACC1CNJ7</accession>
<dbReference type="EMBL" id="CM034406">
    <property type="protein sequence ID" value="KAJ0173113.1"/>
    <property type="molecule type" value="Genomic_DNA"/>
</dbReference>
<evidence type="ECO:0000313" key="1">
    <source>
        <dbReference type="EMBL" id="KAJ0173113.1"/>
    </source>
</evidence>
<protein>
    <submittedName>
        <fullName evidence="1">Uncharacterized protein</fullName>
    </submittedName>
</protein>
<proteinExistence type="predicted"/>
<dbReference type="Proteomes" id="UP000824533">
    <property type="component" value="Linkage Group LG20"/>
</dbReference>
<keyword evidence="2" id="KW-1185">Reference proteome</keyword>